<proteinExistence type="predicted"/>
<gene>
    <name evidence="1" type="ORF">NEISUBOT_04173</name>
</gene>
<dbReference type="Proteomes" id="UP000004621">
    <property type="component" value="Unassembled WGS sequence"/>
</dbReference>
<dbReference type="AlphaFoldDB" id="A0A9W5IRD2"/>
<organism evidence="1 2">
    <name type="scientific">Neisseria subflava NJ9703</name>
    <dbReference type="NCBI Taxonomy" id="546268"/>
    <lineage>
        <taxon>Bacteria</taxon>
        <taxon>Pseudomonadati</taxon>
        <taxon>Pseudomonadota</taxon>
        <taxon>Betaproteobacteria</taxon>
        <taxon>Neisseriales</taxon>
        <taxon>Neisseriaceae</taxon>
        <taxon>Neisseria</taxon>
    </lineage>
</organism>
<protein>
    <submittedName>
        <fullName evidence="1">Uncharacterized protein</fullName>
    </submittedName>
</protein>
<accession>A0A9W5IRD2</accession>
<evidence type="ECO:0000313" key="1">
    <source>
        <dbReference type="EMBL" id="EFC52427.1"/>
    </source>
</evidence>
<name>A0A9W5IRD2_NEISU</name>
<comment type="caution">
    <text evidence="1">The sequence shown here is derived from an EMBL/GenBank/DDBJ whole genome shotgun (WGS) entry which is preliminary data.</text>
</comment>
<sequence>MLRGDHDFSFVRVRCDSGRLKMRFEHCQTPFKRPFIKIFADDSL</sequence>
<dbReference type="EMBL" id="ACEO02000004">
    <property type="protein sequence ID" value="EFC52427.1"/>
    <property type="molecule type" value="Genomic_DNA"/>
</dbReference>
<evidence type="ECO:0000313" key="2">
    <source>
        <dbReference type="Proteomes" id="UP000004621"/>
    </source>
</evidence>
<reference evidence="1 2" key="1">
    <citation type="submission" date="2010-01" db="EMBL/GenBank/DDBJ databases">
        <authorList>
            <person name="Weinstock G."/>
            <person name="Sodergren E."/>
            <person name="Clifton S."/>
            <person name="Fulton L."/>
            <person name="Fulton B."/>
            <person name="Courtney L."/>
            <person name="Fronick C."/>
            <person name="Harrison M."/>
            <person name="Strong C."/>
            <person name="Farmer C."/>
            <person name="Delahaunty K."/>
            <person name="Markovic C."/>
            <person name="Hall O."/>
            <person name="Minx P."/>
            <person name="Tomlinson C."/>
            <person name="Mitreva M."/>
            <person name="Nelson J."/>
            <person name="Hou S."/>
            <person name="Wollam A."/>
            <person name="Pepin K.H."/>
            <person name="Johnson M."/>
            <person name="Bhonagiri V."/>
            <person name="Nash W.E."/>
            <person name="Warren W."/>
            <person name="Chinwalla A."/>
            <person name="Mardis E.R."/>
            <person name="Wilson R.K."/>
        </authorList>
    </citation>
    <scope>NUCLEOTIDE SEQUENCE [LARGE SCALE GENOMIC DNA]</scope>
    <source>
        <strain evidence="1 2">NJ9703</strain>
    </source>
</reference>